<evidence type="ECO:0000313" key="2">
    <source>
        <dbReference type="Proteomes" id="UP001152523"/>
    </source>
</evidence>
<dbReference type="AlphaFoldDB" id="A0AAV0GBG5"/>
<keyword evidence="2" id="KW-1185">Reference proteome</keyword>
<dbReference type="Proteomes" id="UP001152523">
    <property type="component" value="Unassembled WGS sequence"/>
</dbReference>
<reference evidence="1" key="1">
    <citation type="submission" date="2022-07" db="EMBL/GenBank/DDBJ databases">
        <authorList>
            <person name="Macas J."/>
            <person name="Novak P."/>
            <person name="Neumann P."/>
        </authorList>
    </citation>
    <scope>NUCLEOTIDE SEQUENCE</scope>
</reference>
<proteinExistence type="predicted"/>
<evidence type="ECO:0000313" key="1">
    <source>
        <dbReference type="EMBL" id="CAH9145272.1"/>
    </source>
</evidence>
<protein>
    <submittedName>
        <fullName evidence="1">Uncharacterized protein</fullName>
    </submittedName>
</protein>
<comment type="caution">
    <text evidence="1">The sequence shown here is derived from an EMBL/GenBank/DDBJ whole genome shotgun (WGS) entry which is preliminary data.</text>
</comment>
<dbReference type="EMBL" id="CAMAPF010001073">
    <property type="protein sequence ID" value="CAH9145272.1"/>
    <property type="molecule type" value="Genomic_DNA"/>
</dbReference>
<sequence length="18" mass="1835">MTPSEGQPHGGHPSSSNQ</sequence>
<organism evidence="1 2">
    <name type="scientific">Cuscuta epithymum</name>
    <dbReference type="NCBI Taxonomy" id="186058"/>
    <lineage>
        <taxon>Eukaryota</taxon>
        <taxon>Viridiplantae</taxon>
        <taxon>Streptophyta</taxon>
        <taxon>Embryophyta</taxon>
        <taxon>Tracheophyta</taxon>
        <taxon>Spermatophyta</taxon>
        <taxon>Magnoliopsida</taxon>
        <taxon>eudicotyledons</taxon>
        <taxon>Gunneridae</taxon>
        <taxon>Pentapetalae</taxon>
        <taxon>asterids</taxon>
        <taxon>lamiids</taxon>
        <taxon>Solanales</taxon>
        <taxon>Convolvulaceae</taxon>
        <taxon>Cuscuteae</taxon>
        <taxon>Cuscuta</taxon>
        <taxon>Cuscuta subgen. Cuscuta</taxon>
    </lineage>
</organism>
<gene>
    <name evidence="1" type="ORF">CEPIT_LOCUS42091</name>
</gene>
<accession>A0AAV0GBG5</accession>
<name>A0AAV0GBG5_9ASTE</name>